<reference evidence="2" key="1">
    <citation type="journal article" date="2008" name="Nat. Genet.">
        <title>The Pristionchus pacificus genome provides a unique perspective on nematode lifestyle and parasitism.</title>
        <authorList>
            <person name="Dieterich C."/>
            <person name="Clifton S.W."/>
            <person name="Schuster L.N."/>
            <person name="Chinwalla A."/>
            <person name="Delehaunty K."/>
            <person name="Dinkelacker I."/>
            <person name="Fulton L."/>
            <person name="Fulton R."/>
            <person name="Godfrey J."/>
            <person name="Minx P."/>
            <person name="Mitreva M."/>
            <person name="Roeseler W."/>
            <person name="Tian H."/>
            <person name="Witte H."/>
            <person name="Yang S.P."/>
            <person name="Wilson R.K."/>
            <person name="Sommer R.J."/>
        </authorList>
    </citation>
    <scope>NUCLEOTIDE SEQUENCE [LARGE SCALE GENOMIC DNA]</scope>
    <source>
        <strain evidence="2">PS312</strain>
    </source>
</reference>
<proteinExistence type="predicted"/>
<name>A0A2A6D0D8_PRIPA</name>
<dbReference type="AlphaFoldDB" id="A0A2A6D0D8"/>
<dbReference type="Proteomes" id="UP000005239">
    <property type="component" value="Unassembled WGS sequence"/>
</dbReference>
<accession>A0A8R1UUW9</accession>
<reference evidence="1" key="2">
    <citation type="submission" date="2022-06" db="UniProtKB">
        <authorList>
            <consortium name="EnsemblMetazoa"/>
        </authorList>
    </citation>
    <scope>IDENTIFICATION</scope>
    <source>
        <strain evidence="1">PS312</strain>
    </source>
</reference>
<evidence type="ECO:0000313" key="2">
    <source>
        <dbReference type="Proteomes" id="UP000005239"/>
    </source>
</evidence>
<sequence>MRRWRRLSPLTGMPSFYFPHLKYSRGFRWENFYVFVLTPNKPQLVFTNENKRRKLAILRLTLLTVLTNDEDGNGSGEGQSGEGEEEEDKRKIICLAASSTLERYVKEEVEKGEDR</sequence>
<dbReference type="EnsemblMetazoa" id="PPA39430.1">
    <property type="protein sequence ID" value="PPA39430.1"/>
    <property type="gene ID" value="WBGene00277799"/>
</dbReference>
<accession>A0A2A6D0D8</accession>
<evidence type="ECO:0000313" key="1">
    <source>
        <dbReference type="EnsemblMetazoa" id="PPA39430.1"/>
    </source>
</evidence>
<organism evidence="1 2">
    <name type="scientific">Pristionchus pacificus</name>
    <name type="common">Parasitic nematode worm</name>
    <dbReference type="NCBI Taxonomy" id="54126"/>
    <lineage>
        <taxon>Eukaryota</taxon>
        <taxon>Metazoa</taxon>
        <taxon>Ecdysozoa</taxon>
        <taxon>Nematoda</taxon>
        <taxon>Chromadorea</taxon>
        <taxon>Rhabditida</taxon>
        <taxon>Rhabditina</taxon>
        <taxon>Diplogasteromorpha</taxon>
        <taxon>Diplogasteroidea</taxon>
        <taxon>Neodiplogasteridae</taxon>
        <taxon>Pristionchus</taxon>
    </lineage>
</organism>
<keyword evidence="2" id="KW-1185">Reference proteome</keyword>
<gene>
    <name evidence="1" type="primary">WBGene00277799</name>
</gene>
<protein>
    <submittedName>
        <fullName evidence="1">Uncharacterized protein</fullName>
    </submittedName>
</protein>